<reference evidence="1" key="1">
    <citation type="submission" date="2013-07" db="EMBL/GenBank/DDBJ databases">
        <title>Sub-species coevolution in mutualistic symbiosis.</title>
        <authorList>
            <person name="Murfin K."/>
            <person name="Klassen J."/>
            <person name="Lee M."/>
            <person name="Forst S."/>
            <person name="Stock P."/>
            <person name="Goodrich-Blair H."/>
        </authorList>
    </citation>
    <scope>NUCLEOTIDE SEQUENCE [LARGE SCALE GENOMIC DNA]</scope>
    <source>
        <strain evidence="1">Kraussei Becker Underwood</strain>
    </source>
</reference>
<dbReference type="HOGENOM" id="CLU_3031464_0_0_6"/>
<gene>
    <name evidence="1" type="ORF">XBKB1_1480002</name>
</gene>
<comment type="caution">
    <text evidence="1">The sequence shown here is derived from an EMBL/GenBank/DDBJ whole genome shotgun (WGS) entry which is preliminary data.</text>
</comment>
<dbReference type="Proteomes" id="UP000028493">
    <property type="component" value="Unassembled WGS sequence"/>
</dbReference>
<sequence>MICFDLAISQIAKIGLSSLQVIYYFEILFRKNESYTLQMRLKLVSYQLSLSKNKMIYANEEC</sequence>
<name>A0A077PPW2_XENBV</name>
<accession>A0A077PPW2</accession>
<protein>
    <submittedName>
        <fullName evidence="1">Uncharacterized protein</fullName>
    </submittedName>
</protein>
<evidence type="ECO:0000313" key="1">
    <source>
        <dbReference type="EMBL" id="CDH23048.1"/>
    </source>
</evidence>
<proteinExistence type="predicted"/>
<organism evidence="1 2">
    <name type="scientific">Xenorhabdus bovienii str. kraussei Becker Underwood</name>
    <dbReference type="NCBI Taxonomy" id="1398204"/>
    <lineage>
        <taxon>Bacteria</taxon>
        <taxon>Pseudomonadati</taxon>
        <taxon>Pseudomonadota</taxon>
        <taxon>Gammaproteobacteria</taxon>
        <taxon>Enterobacterales</taxon>
        <taxon>Morganellaceae</taxon>
        <taxon>Xenorhabdus</taxon>
    </lineage>
</organism>
<evidence type="ECO:0000313" key="2">
    <source>
        <dbReference type="Proteomes" id="UP000028493"/>
    </source>
</evidence>
<dbReference type="EMBL" id="CBSZ010000055">
    <property type="protein sequence ID" value="CDH23048.1"/>
    <property type="molecule type" value="Genomic_DNA"/>
</dbReference>
<dbReference type="AlphaFoldDB" id="A0A077PPW2"/>